<dbReference type="AlphaFoldDB" id="A0A150WM72"/>
<evidence type="ECO:0000313" key="2">
    <source>
        <dbReference type="Proteomes" id="UP000075320"/>
    </source>
</evidence>
<keyword evidence="2" id="KW-1185">Reference proteome</keyword>
<gene>
    <name evidence="1" type="ORF">AZI86_11400</name>
</gene>
<evidence type="ECO:0000313" key="1">
    <source>
        <dbReference type="EMBL" id="KYG64803.1"/>
    </source>
</evidence>
<dbReference type="Pfam" id="PF13083">
    <property type="entry name" value="KH_KhpA-B"/>
    <property type="match status" value="1"/>
</dbReference>
<sequence>MSESAVKVVRIVKSPSVSEDLSKVREEIREALERSIGLVIGASEGYSVEIKLGEKTTLYLVDIAQQQHFGRLLGSKGKNIGALRTLVGAMASVRGFRAIISIKDEDRFF</sequence>
<organism evidence="1 2">
    <name type="scientific">Bdellovibrio bacteriovorus</name>
    <dbReference type="NCBI Taxonomy" id="959"/>
    <lineage>
        <taxon>Bacteria</taxon>
        <taxon>Pseudomonadati</taxon>
        <taxon>Bdellovibrionota</taxon>
        <taxon>Bdellovibrionia</taxon>
        <taxon>Bdellovibrionales</taxon>
        <taxon>Pseudobdellovibrionaceae</taxon>
        <taxon>Bdellovibrio</taxon>
    </lineage>
</organism>
<accession>A0A150WM72</accession>
<name>A0A150WM72_BDEBC</name>
<protein>
    <submittedName>
        <fullName evidence="1">Uncharacterized protein</fullName>
    </submittedName>
</protein>
<proteinExistence type="predicted"/>
<reference evidence="1 2" key="1">
    <citation type="submission" date="2016-03" db="EMBL/GenBank/DDBJ databases">
        <authorList>
            <person name="Ploux O."/>
        </authorList>
    </citation>
    <scope>NUCLEOTIDE SEQUENCE [LARGE SCALE GENOMIC DNA]</scope>
    <source>
        <strain evidence="1 2">R0</strain>
    </source>
</reference>
<dbReference type="EMBL" id="LUKE01000002">
    <property type="protein sequence ID" value="KYG64803.1"/>
    <property type="molecule type" value="Genomic_DNA"/>
</dbReference>
<dbReference type="OrthoDB" id="5311628at2"/>
<dbReference type="RefSeq" id="WP_061835314.1">
    <property type="nucleotide sequence ID" value="NZ_LUKE01000002.1"/>
</dbReference>
<comment type="caution">
    <text evidence="1">The sequence shown here is derived from an EMBL/GenBank/DDBJ whole genome shotgun (WGS) entry which is preliminary data.</text>
</comment>
<dbReference type="Proteomes" id="UP000075320">
    <property type="component" value="Unassembled WGS sequence"/>
</dbReference>